<comment type="caution">
    <text evidence="7">The sequence shown here is derived from an EMBL/GenBank/DDBJ whole genome shotgun (WGS) entry which is preliminary data.</text>
</comment>
<reference evidence="8" key="1">
    <citation type="journal article" date="2019" name="Int. J. Syst. Evol. Microbiol.">
        <title>The Global Catalogue of Microorganisms (GCM) 10K type strain sequencing project: providing services to taxonomists for standard genome sequencing and annotation.</title>
        <authorList>
            <consortium name="The Broad Institute Genomics Platform"/>
            <consortium name="The Broad Institute Genome Sequencing Center for Infectious Disease"/>
            <person name="Wu L."/>
            <person name="Ma J."/>
        </authorList>
    </citation>
    <scope>NUCLEOTIDE SEQUENCE [LARGE SCALE GENOMIC DNA]</scope>
    <source>
        <strain evidence="8">JCM 19134</strain>
    </source>
</reference>
<comment type="subcellular location">
    <subcellularLocation>
        <location evidence="1 4">Cell outer membrane</location>
    </subcellularLocation>
</comment>
<dbReference type="GO" id="GO:0030246">
    <property type="term" value="F:carbohydrate binding"/>
    <property type="evidence" value="ECO:0007669"/>
    <property type="project" value="InterPro"/>
</dbReference>
<feature type="domain" description="TonB-dependent receptor-like beta-barrel" evidence="5">
    <location>
        <begin position="531"/>
        <end position="970"/>
    </location>
</feature>
<proteinExistence type="inferred from homology"/>
<keyword evidence="2 4" id="KW-0472">Membrane</keyword>
<dbReference type="Pfam" id="PF00593">
    <property type="entry name" value="TonB_dep_Rec_b-barrel"/>
    <property type="match status" value="1"/>
</dbReference>
<dbReference type="Gene3D" id="2.60.40.1120">
    <property type="entry name" value="Carboxypeptidase-like, regulatory domain"/>
    <property type="match status" value="1"/>
</dbReference>
<evidence type="ECO:0000256" key="1">
    <source>
        <dbReference type="ARBA" id="ARBA00004442"/>
    </source>
</evidence>
<evidence type="ECO:0000256" key="2">
    <source>
        <dbReference type="ARBA" id="ARBA00023136"/>
    </source>
</evidence>
<dbReference type="InterPro" id="IPR036942">
    <property type="entry name" value="Beta-barrel_TonB_sf"/>
</dbReference>
<organism evidence="7 8">
    <name type="scientific">Halioxenophilus aromaticivorans</name>
    <dbReference type="NCBI Taxonomy" id="1306992"/>
    <lineage>
        <taxon>Bacteria</taxon>
        <taxon>Pseudomonadati</taxon>
        <taxon>Pseudomonadota</taxon>
        <taxon>Gammaproteobacteria</taxon>
        <taxon>Alteromonadales</taxon>
        <taxon>Alteromonadaceae</taxon>
        <taxon>Halioxenophilus</taxon>
    </lineage>
</organism>
<evidence type="ECO:0000313" key="7">
    <source>
        <dbReference type="EMBL" id="GAA4950802.1"/>
    </source>
</evidence>
<comment type="similarity">
    <text evidence="4">Belongs to the TonB-dependent receptor family.</text>
</comment>
<accession>A0AAV3U5E8</accession>
<protein>
    <submittedName>
        <fullName evidence="7">TonB-dependent receptor</fullName>
    </submittedName>
</protein>
<evidence type="ECO:0000256" key="3">
    <source>
        <dbReference type="ARBA" id="ARBA00023237"/>
    </source>
</evidence>
<dbReference type="Proteomes" id="UP001409585">
    <property type="component" value="Unassembled WGS sequence"/>
</dbReference>
<evidence type="ECO:0000259" key="5">
    <source>
        <dbReference type="Pfam" id="PF00593"/>
    </source>
</evidence>
<evidence type="ECO:0000313" key="8">
    <source>
        <dbReference type="Proteomes" id="UP001409585"/>
    </source>
</evidence>
<sequence>MAADTFVNVLYDDDPLQGVDVVIDGEVVGKTNRLGSAEHNIDAGQHQLQLQRSGATLGDVSFDADSQDDVEISIRFSSEADEPRVTIKAYAPGDLAEGFVGGVVTTQGGEPIYDATVSVADGQYTAKTDRNGAYQIALPRGEYAVEISHPDFEVVDVADVRVPAELGVVVSARMRSAAVETSIGGIEAPTLQAPAQMEEVVIMGTYNPSDSSAGIERFATSVVDALDIGQLERFGDTNVAAALTRLVGVTLADDKFVVVRGLDGRYISSTLNGILMPSTDPLRRDVQLDLFPSDILGGVELQKTFSADLLGTSTGGSVRMTTRGIPDEPVRKVSVSGGYNTEVTGEDYVTYKDSSTDVWGYDSGLRELPSGVLGATNQAQNLTICELSVDANICTPPLEAAALGVKFQDDYNIKSDSGDPDFGASLAYGDRYALANGDFGFYAAADYSHSTKNRADATLSDAVGLEGDYQRSTESYNLSGYLVAGYEYGDANLVESKSIWLRSTDNTVRFQEAVNNQEGIQEDRFILQWVEREFISQQFTGSNLFNIGEGHTLDWRMGYSQTNRYEPDRRGYSYINGFLSTTSLERRWADLAEDSIDVSVDYSIPFTLSDSISTIVKVGGLYSDKSREWEMYRFGLGLGDNGDQVSLMRDDNLEEIFSYQNFALDVVRLATITTNTDSYNSDEEMEAVYLSTETLIGDSWTVVLGLRQEEFSQEITYPNAAGSNNFLDSSELLPALSINYNVTEELQIRAGFSSTVSYPGIIERSESVIFDPETDKPIFGNPDLVSSTIDNFDMRFEYYFNDQENVTLALFYKDITDPVERAVPDASGSGTDGITFRNSESATLQGVEIDAYKTLFENADSLWFLSGNLTFIESEVTLGVSNLRLEGENQQGRDLQGQAPRLANLQLGFDHFATEQKLTLLVNYADDKIFQVSRGAAFDPIVYNSRTLVDLNYEKLIGESLTVKAKVKNLLNEPVEWSRGGRVIESFEDGISFSLSASYEF</sequence>
<dbReference type="InterPro" id="IPR013784">
    <property type="entry name" value="Carb-bd-like_fold"/>
</dbReference>
<dbReference type="PANTHER" id="PTHR40980:SF5">
    <property type="entry name" value="TONB-DEPENDENT RECEPTOR"/>
    <property type="match status" value="1"/>
</dbReference>
<dbReference type="SUPFAM" id="SSF49452">
    <property type="entry name" value="Starch-binding domain-like"/>
    <property type="match status" value="1"/>
</dbReference>
<dbReference type="SUPFAM" id="SSF56935">
    <property type="entry name" value="Porins"/>
    <property type="match status" value="1"/>
</dbReference>
<evidence type="ECO:0000259" key="6">
    <source>
        <dbReference type="Pfam" id="PF07715"/>
    </source>
</evidence>
<keyword evidence="3" id="KW-0998">Cell outer membrane</keyword>
<dbReference type="EMBL" id="BAABLX010000029">
    <property type="protein sequence ID" value="GAA4950802.1"/>
    <property type="molecule type" value="Genomic_DNA"/>
</dbReference>
<dbReference type="AlphaFoldDB" id="A0AAV3U5E8"/>
<dbReference type="Gene3D" id="2.170.130.10">
    <property type="entry name" value="TonB-dependent receptor, plug domain"/>
    <property type="match status" value="1"/>
</dbReference>
<feature type="domain" description="TonB-dependent receptor plug" evidence="6">
    <location>
        <begin position="220"/>
        <end position="316"/>
    </location>
</feature>
<keyword evidence="7" id="KW-0675">Receptor</keyword>
<dbReference type="InterPro" id="IPR000531">
    <property type="entry name" value="Beta-barrel_TonB"/>
</dbReference>
<gene>
    <name evidence="7" type="ORF">GCM10025791_33920</name>
</gene>
<keyword evidence="8" id="KW-1185">Reference proteome</keyword>
<dbReference type="PANTHER" id="PTHR40980">
    <property type="entry name" value="PLUG DOMAIN-CONTAINING PROTEIN"/>
    <property type="match status" value="1"/>
</dbReference>
<dbReference type="GO" id="GO:0009279">
    <property type="term" value="C:cell outer membrane"/>
    <property type="evidence" value="ECO:0007669"/>
    <property type="project" value="UniProtKB-SubCell"/>
</dbReference>
<name>A0AAV3U5E8_9ALTE</name>
<keyword evidence="4" id="KW-0798">TonB box</keyword>
<dbReference type="Pfam" id="PF07715">
    <property type="entry name" value="Plug"/>
    <property type="match status" value="1"/>
</dbReference>
<dbReference type="Gene3D" id="2.40.170.20">
    <property type="entry name" value="TonB-dependent receptor, beta-barrel domain"/>
    <property type="match status" value="1"/>
</dbReference>
<dbReference type="InterPro" id="IPR012910">
    <property type="entry name" value="Plug_dom"/>
</dbReference>
<dbReference type="InterPro" id="IPR037066">
    <property type="entry name" value="Plug_dom_sf"/>
</dbReference>
<dbReference type="Pfam" id="PF13620">
    <property type="entry name" value="CarboxypepD_reg"/>
    <property type="match status" value="1"/>
</dbReference>
<evidence type="ECO:0000256" key="4">
    <source>
        <dbReference type="RuleBase" id="RU003357"/>
    </source>
</evidence>